<keyword evidence="1" id="KW-0808">Transferase</keyword>
<sequence>MPELLFAPTATIIAASGLGEAGLVQWAREMACDGLLDDPATPLAALARAAAEGPGADALPEFAGRFCYRSFRKGRPADAYVGHILESGHGSVLEHASVSFAIAGVSRALTHELIRHRAGTAISQESQRYVDAAEVRFVVPPLLVAEIERLREAGATAEADALTESFRADCRGARDRYLAWQEAFRAQAGLLEGGDATRARKRINEAARALLPNATETRLVWTMNLRAARHVVALRGSREADLEIRRLACLMARRLKAQAPLVFADVEVGPDDDGLESVRVRYAKV</sequence>
<reference evidence="2 3" key="1">
    <citation type="submission" date="2019-07" db="EMBL/GenBank/DDBJ databases">
        <title>Whole genome shotgun sequence of Rhodospirillum oryzae NBRC 107573.</title>
        <authorList>
            <person name="Hosoyama A."/>
            <person name="Uohara A."/>
            <person name="Ohji S."/>
            <person name="Ichikawa N."/>
        </authorList>
    </citation>
    <scope>NUCLEOTIDE SEQUENCE [LARGE SCALE GENOMIC DNA]</scope>
    <source>
        <strain evidence="2 3">NBRC 107573</strain>
    </source>
</reference>
<keyword evidence="1" id="KW-0521">NADP</keyword>
<dbReference type="PANTHER" id="PTHR34934">
    <property type="entry name" value="FLAVIN-DEPENDENT THYMIDYLATE SYNTHASE"/>
    <property type="match status" value="1"/>
</dbReference>
<comment type="pathway">
    <text evidence="1">Pyrimidine metabolism; dTTP biosynthesis.</text>
</comment>
<feature type="binding site" evidence="1">
    <location>
        <begin position="112"/>
        <end position="115"/>
    </location>
    <ligand>
        <name>dUMP</name>
        <dbReference type="ChEBI" id="CHEBI:246422"/>
        <note>ligand shared between dimeric partners</note>
    </ligand>
</feature>
<feature type="binding site" evidence="1">
    <location>
        <position position="91"/>
    </location>
    <ligand>
        <name>FAD</name>
        <dbReference type="ChEBI" id="CHEBI:57692"/>
        <note>ligand shared between neighboring subunits</note>
    </ligand>
</feature>
<dbReference type="GO" id="GO:0004799">
    <property type="term" value="F:thymidylate synthase activity"/>
    <property type="evidence" value="ECO:0007669"/>
    <property type="project" value="TreeGrafter"/>
</dbReference>
<dbReference type="InterPro" id="IPR003669">
    <property type="entry name" value="Thymidylate_synthase_ThyX"/>
</dbReference>
<dbReference type="Pfam" id="PF02511">
    <property type="entry name" value="Thy1"/>
    <property type="match status" value="1"/>
</dbReference>
<keyword evidence="1" id="KW-0274">FAD</keyword>
<feature type="binding site" evidence="1">
    <location>
        <position position="124"/>
    </location>
    <ligand>
        <name>FAD</name>
        <dbReference type="ChEBI" id="CHEBI:57692"/>
        <note>ligand shared between neighboring subunits</note>
    </ligand>
</feature>
<dbReference type="AlphaFoldDB" id="A0A512H5E0"/>
<dbReference type="RefSeq" id="WP_147162645.1">
    <property type="nucleotide sequence ID" value="NZ_BJZO01000012.1"/>
</dbReference>
<comment type="cofactor">
    <cofactor evidence="1">
        <name>FAD</name>
        <dbReference type="ChEBI" id="CHEBI:57692"/>
    </cofactor>
    <text evidence="1">Binds 4 FAD per tetramer. Each FAD binding site is formed by three monomers.</text>
</comment>
<dbReference type="GO" id="GO:0050797">
    <property type="term" value="F:thymidylate synthase (FAD) activity"/>
    <property type="evidence" value="ECO:0007669"/>
    <property type="project" value="UniProtKB-UniRule"/>
</dbReference>
<keyword evidence="1" id="KW-0545">Nucleotide biosynthesis</keyword>
<keyword evidence="1" id="KW-0489">Methyltransferase</keyword>
<evidence type="ECO:0000313" key="3">
    <source>
        <dbReference type="Proteomes" id="UP000321567"/>
    </source>
</evidence>
<dbReference type="Gene3D" id="3.30.70.3180">
    <property type="match status" value="2"/>
</dbReference>
<gene>
    <name evidence="1 2" type="primary">thyX</name>
    <name evidence="2" type="ORF">ROR02_07210</name>
</gene>
<dbReference type="EC" id="2.1.1.148" evidence="1"/>
<feature type="active site" description="Involved in ionization of N3 of dUMP, leading to its activation" evidence="1">
    <location>
        <position position="235"/>
    </location>
</feature>
<feature type="binding site" evidence="1">
    <location>
        <position position="235"/>
    </location>
    <ligand>
        <name>dUMP</name>
        <dbReference type="ChEBI" id="CHEBI:246422"/>
        <note>ligand shared between dimeric partners</note>
    </ligand>
</feature>
<dbReference type="GO" id="GO:0032259">
    <property type="term" value="P:methylation"/>
    <property type="evidence" value="ECO:0007669"/>
    <property type="project" value="UniProtKB-KW"/>
</dbReference>
<dbReference type="GO" id="GO:0006231">
    <property type="term" value="P:dTMP biosynthetic process"/>
    <property type="evidence" value="ECO:0007669"/>
    <property type="project" value="UniProtKB-UniRule"/>
</dbReference>
<feature type="binding site" evidence="1">
    <location>
        <begin position="115"/>
        <end position="117"/>
    </location>
    <ligand>
        <name>FAD</name>
        <dbReference type="ChEBI" id="CHEBI:57692"/>
        <note>ligand shared between neighboring subunits</note>
    </ligand>
</feature>
<accession>A0A512H5E0</accession>
<feature type="binding site" evidence="1">
    <location>
        <begin position="224"/>
        <end position="226"/>
    </location>
    <ligand>
        <name>FAD</name>
        <dbReference type="ChEBI" id="CHEBI:57692"/>
        <note>ligand shared between neighboring subunits</note>
    </ligand>
</feature>
<dbReference type="Proteomes" id="UP000321567">
    <property type="component" value="Unassembled WGS sequence"/>
</dbReference>
<dbReference type="PANTHER" id="PTHR34934:SF1">
    <property type="entry name" value="FLAVIN-DEPENDENT THYMIDYLATE SYNTHASE"/>
    <property type="match status" value="1"/>
</dbReference>
<comment type="similarity">
    <text evidence="1">Belongs to the thymidylate synthase ThyX family.</text>
</comment>
<dbReference type="SUPFAM" id="SSF69796">
    <property type="entry name" value="Thymidylate synthase-complementing protein Thy1"/>
    <property type="match status" value="1"/>
</dbReference>
<feature type="binding site" description="in other chain" evidence="1">
    <location>
        <begin position="124"/>
        <end position="128"/>
    </location>
    <ligand>
        <name>dUMP</name>
        <dbReference type="ChEBI" id="CHEBI:246422"/>
        <note>ligand shared between dimeric partners</note>
    </ligand>
</feature>
<protein>
    <recommendedName>
        <fullName evidence="1">Flavin-dependent thymidylate synthase</fullName>
        <shortName evidence="1">FDTS</shortName>
        <ecNumber evidence="1">2.1.1.148</ecNumber>
    </recommendedName>
    <alternativeName>
        <fullName evidence="1">FAD-dependent thymidylate synthase</fullName>
    </alternativeName>
    <alternativeName>
        <fullName evidence="1">Thymidylate synthase ThyX</fullName>
        <shortName evidence="1">TS</shortName>
        <shortName evidence="1">TSase</shortName>
    </alternativeName>
</protein>
<keyword evidence="3" id="KW-1185">Reference proteome</keyword>
<evidence type="ECO:0000256" key="1">
    <source>
        <dbReference type="HAMAP-Rule" id="MF_01408"/>
    </source>
</evidence>
<dbReference type="PROSITE" id="PS51331">
    <property type="entry name" value="THYX"/>
    <property type="match status" value="1"/>
</dbReference>
<feature type="binding site" description="in other chain" evidence="1">
    <location>
        <position position="208"/>
    </location>
    <ligand>
        <name>dUMP</name>
        <dbReference type="ChEBI" id="CHEBI:246422"/>
        <note>ligand shared between dimeric partners</note>
    </ligand>
</feature>
<dbReference type="GO" id="GO:0050660">
    <property type="term" value="F:flavin adenine dinucleotide binding"/>
    <property type="evidence" value="ECO:0007669"/>
    <property type="project" value="UniProtKB-UniRule"/>
</dbReference>
<dbReference type="InterPro" id="IPR036098">
    <property type="entry name" value="Thymidylate_synthase_ThyX_sf"/>
</dbReference>
<organism evidence="2 3">
    <name type="scientific">Pararhodospirillum oryzae</name>
    <dbReference type="NCBI Taxonomy" id="478448"/>
    <lineage>
        <taxon>Bacteria</taxon>
        <taxon>Pseudomonadati</taxon>
        <taxon>Pseudomonadota</taxon>
        <taxon>Alphaproteobacteria</taxon>
        <taxon>Rhodospirillales</taxon>
        <taxon>Rhodospirillaceae</taxon>
        <taxon>Pararhodospirillum</taxon>
    </lineage>
</organism>
<dbReference type="GO" id="GO:0006235">
    <property type="term" value="P:dTTP biosynthetic process"/>
    <property type="evidence" value="ECO:0007669"/>
    <property type="project" value="UniProtKB-UniRule"/>
</dbReference>
<evidence type="ECO:0000313" key="2">
    <source>
        <dbReference type="EMBL" id="GEO80590.1"/>
    </source>
</evidence>
<keyword evidence="1" id="KW-0285">Flavoprotein</keyword>
<comment type="function">
    <text evidence="1">Catalyzes the reductive methylation of 2'-deoxyuridine-5'-monophosphate (dUMP) to 2'-deoxythymidine-5'-monophosphate (dTMP) while utilizing 5,10-methylenetetrahydrofolate (mTHF) as the methyl donor, and NADPH and FADH(2) as the reductant.</text>
</comment>
<name>A0A512H5E0_9PROT</name>
<dbReference type="UniPathway" id="UPA00575"/>
<comment type="subunit">
    <text evidence="1">Homotetramer.</text>
</comment>
<feature type="binding site" evidence="1">
    <location>
        <position position="230"/>
    </location>
    <ligand>
        <name>FAD</name>
        <dbReference type="ChEBI" id="CHEBI:57692"/>
        <note>ligand shared between neighboring subunits</note>
    </ligand>
</feature>
<comment type="catalytic activity">
    <reaction evidence="1">
        <text>dUMP + (6R)-5,10-methylene-5,6,7,8-tetrahydrofolate + NADPH + H(+) = dTMP + (6S)-5,6,7,8-tetrahydrofolate + NADP(+)</text>
        <dbReference type="Rhea" id="RHEA:29043"/>
        <dbReference type="ChEBI" id="CHEBI:15378"/>
        <dbReference type="ChEBI" id="CHEBI:15636"/>
        <dbReference type="ChEBI" id="CHEBI:57453"/>
        <dbReference type="ChEBI" id="CHEBI:57783"/>
        <dbReference type="ChEBI" id="CHEBI:58349"/>
        <dbReference type="ChEBI" id="CHEBI:63528"/>
        <dbReference type="ChEBI" id="CHEBI:246422"/>
        <dbReference type="EC" id="2.1.1.148"/>
    </reaction>
</comment>
<dbReference type="Gene3D" id="6.10.140.450">
    <property type="match status" value="1"/>
</dbReference>
<comment type="caution">
    <text evidence="2">The sequence shown here is derived from an EMBL/GenBank/DDBJ whole genome shotgun (WGS) entry which is preliminary data.</text>
</comment>
<dbReference type="EMBL" id="BJZO01000012">
    <property type="protein sequence ID" value="GEO80590.1"/>
    <property type="molecule type" value="Genomic_DNA"/>
</dbReference>
<dbReference type="NCBIfam" id="TIGR02170">
    <property type="entry name" value="thyX"/>
    <property type="match status" value="1"/>
</dbReference>
<dbReference type="CDD" id="cd20175">
    <property type="entry name" value="ThyX"/>
    <property type="match status" value="1"/>
</dbReference>
<dbReference type="HAMAP" id="MF_01408">
    <property type="entry name" value="ThyX"/>
    <property type="match status" value="1"/>
</dbReference>
<dbReference type="GO" id="GO:0070402">
    <property type="term" value="F:NADPH binding"/>
    <property type="evidence" value="ECO:0007669"/>
    <property type="project" value="TreeGrafter"/>
</dbReference>
<proteinExistence type="inferred from homology"/>
<dbReference type="OrthoDB" id="9780625at2"/>